<dbReference type="PANTHER" id="PTHR42756">
    <property type="entry name" value="TRANSCRIPTIONAL REGULATOR, MARR"/>
    <property type="match status" value="1"/>
</dbReference>
<dbReference type="OrthoDB" id="32523at2"/>
<evidence type="ECO:0000313" key="5">
    <source>
        <dbReference type="EMBL" id="PIB23981.1"/>
    </source>
</evidence>
<feature type="domain" description="HTH marR-type" evidence="4">
    <location>
        <begin position="22"/>
        <end position="157"/>
    </location>
</feature>
<dbReference type="GO" id="GO:0003677">
    <property type="term" value="F:DNA binding"/>
    <property type="evidence" value="ECO:0007669"/>
    <property type="project" value="UniProtKB-KW"/>
</dbReference>
<evidence type="ECO:0000256" key="1">
    <source>
        <dbReference type="ARBA" id="ARBA00023015"/>
    </source>
</evidence>
<comment type="caution">
    <text evidence="5">The sequence shown here is derived from an EMBL/GenBank/DDBJ whole genome shotgun (WGS) entry which is preliminary data.</text>
</comment>
<accession>A0A2G5K396</accession>
<evidence type="ECO:0000256" key="3">
    <source>
        <dbReference type="ARBA" id="ARBA00023163"/>
    </source>
</evidence>
<dbReference type="SMART" id="SM00347">
    <property type="entry name" value="HTH_MARR"/>
    <property type="match status" value="1"/>
</dbReference>
<sequence length="161" mass="18420">MDHVDKIVSQWNSERPDLNVEPMELIGRFGRIARYLSDEMARTFVKHGLNSASFDMLATLRRAGTPYALSPSALMASTMVTSGTMTNRIDQLEKAGWVTRRQNPKDKRAFIIALTDEGFALIDRVVGEHVETQERLVSGLDKEEFRTLNDLLRRYLENFQD</sequence>
<evidence type="ECO:0000313" key="6">
    <source>
        <dbReference type="Proteomes" id="UP000231516"/>
    </source>
</evidence>
<dbReference type="PANTHER" id="PTHR42756:SF1">
    <property type="entry name" value="TRANSCRIPTIONAL REPRESSOR OF EMRAB OPERON"/>
    <property type="match status" value="1"/>
</dbReference>
<proteinExistence type="predicted"/>
<keyword evidence="3" id="KW-0804">Transcription</keyword>
<dbReference type="InterPro" id="IPR036390">
    <property type="entry name" value="WH_DNA-bd_sf"/>
</dbReference>
<gene>
    <name evidence="5" type="ORF">BFP76_01650</name>
</gene>
<keyword evidence="6" id="KW-1185">Reference proteome</keyword>
<evidence type="ECO:0000256" key="2">
    <source>
        <dbReference type="ARBA" id="ARBA00023125"/>
    </source>
</evidence>
<dbReference type="PROSITE" id="PS50995">
    <property type="entry name" value="HTH_MARR_2"/>
    <property type="match status" value="1"/>
</dbReference>
<dbReference type="AlphaFoldDB" id="A0A2G5K396"/>
<dbReference type="PROSITE" id="PS01117">
    <property type="entry name" value="HTH_MARR_1"/>
    <property type="match status" value="1"/>
</dbReference>
<evidence type="ECO:0000259" key="4">
    <source>
        <dbReference type="PROSITE" id="PS50995"/>
    </source>
</evidence>
<keyword evidence="2" id="KW-0238">DNA-binding</keyword>
<protein>
    <submittedName>
        <fullName evidence="5">Transcriptional regulator</fullName>
    </submittedName>
</protein>
<reference evidence="5 6" key="1">
    <citation type="submission" date="2016-08" db="EMBL/GenBank/DDBJ databases">
        <title>Draft genome of Amylibacter sp. strain 4G11.</title>
        <authorList>
            <person name="Wong S.-K."/>
            <person name="Hamasaki K."/>
            <person name="Yoshizawa S."/>
        </authorList>
    </citation>
    <scope>NUCLEOTIDE SEQUENCE [LARGE SCALE GENOMIC DNA]</scope>
    <source>
        <strain evidence="5 6">4G11</strain>
    </source>
</reference>
<dbReference type="SUPFAM" id="SSF46785">
    <property type="entry name" value="Winged helix' DNA-binding domain"/>
    <property type="match status" value="1"/>
</dbReference>
<name>A0A2G5K396_9RHOB</name>
<dbReference type="PRINTS" id="PR00598">
    <property type="entry name" value="HTHMARR"/>
</dbReference>
<dbReference type="InterPro" id="IPR023187">
    <property type="entry name" value="Tscrpt_reg_MarR-type_CS"/>
</dbReference>
<dbReference type="Proteomes" id="UP000231516">
    <property type="component" value="Unassembled WGS sequence"/>
</dbReference>
<dbReference type="EMBL" id="MDGM01000012">
    <property type="protein sequence ID" value="PIB23981.1"/>
    <property type="molecule type" value="Genomic_DNA"/>
</dbReference>
<dbReference type="Pfam" id="PF01047">
    <property type="entry name" value="MarR"/>
    <property type="match status" value="1"/>
</dbReference>
<dbReference type="GO" id="GO:0003700">
    <property type="term" value="F:DNA-binding transcription factor activity"/>
    <property type="evidence" value="ECO:0007669"/>
    <property type="project" value="InterPro"/>
</dbReference>
<keyword evidence="1" id="KW-0805">Transcription regulation</keyword>
<dbReference type="Gene3D" id="1.10.10.10">
    <property type="entry name" value="Winged helix-like DNA-binding domain superfamily/Winged helix DNA-binding domain"/>
    <property type="match status" value="1"/>
</dbReference>
<dbReference type="InterPro" id="IPR000835">
    <property type="entry name" value="HTH_MarR-typ"/>
</dbReference>
<dbReference type="RefSeq" id="WP_099592260.1">
    <property type="nucleotide sequence ID" value="NZ_MDGM01000012.1"/>
</dbReference>
<dbReference type="InterPro" id="IPR036388">
    <property type="entry name" value="WH-like_DNA-bd_sf"/>
</dbReference>
<organism evidence="5 6">
    <name type="scientific">Paramylibacter kogurei</name>
    <dbReference type="NCBI Taxonomy" id="1889778"/>
    <lineage>
        <taxon>Bacteria</taxon>
        <taxon>Pseudomonadati</taxon>
        <taxon>Pseudomonadota</taxon>
        <taxon>Alphaproteobacteria</taxon>
        <taxon>Rhodobacterales</taxon>
        <taxon>Paracoccaceae</taxon>
        <taxon>Paramylibacter</taxon>
    </lineage>
</organism>